<keyword evidence="1" id="KW-0472">Membrane</keyword>
<reference evidence="2 3" key="1">
    <citation type="submission" date="2024-04" db="EMBL/GenBank/DDBJ databases">
        <title>Symmetric and asymmetric DNA N6-adenine methylation regulates different biological responses in Mucorales.</title>
        <authorList>
            <consortium name="Lawrence Berkeley National Laboratory"/>
            <person name="Lax C."/>
            <person name="Mondo S.J."/>
            <person name="Osorio-Concepcion M."/>
            <person name="Muszewska A."/>
            <person name="Corrochano-Luque M."/>
            <person name="Gutierrez G."/>
            <person name="Riley R."/>
            <person name="Lipzen A."/>
            <person name="Guo J."/>
            <person name="Hundley H."/>
            <person name="Amirebrahimi M."/>
            <person name="Ng V."/>
            <person name="Lorenzo-Gutierrez D."/>
            <person name="Binder U."/>
            <person name="Yang J."/>
            <person name="Song Y."/>
            <person name="Canovas D."/>
            <person name="Navarro E."/>
            <person name="Freitag M."/>
            <person name="Gabaldon T."/>
            <person name="Grigoriev I.V."/>
            <person name="Corrochano L.M."/>
            <person name="Nicolas F.E."/>
            <person name="Garre V."/>
        </authorList>
    </citation>
    <scope>NUCLEOTIDE SEQUENCE [LARGE SCALE GENOMIC DNA]</scope>
    <source>
        <strain evidence="2 3">L51</strain>
    </source>
</reference>
<feature type="transmembrane region" description="Helical" evidence="1">
    <location>
        <begin position="21"/>
        <end position="40"/>
    </location>
</feature>
<dbReference type="EMBL" id="JBCLYO010000013">
    <property type="protein sequence ID" value="KAL0083753.1"/>
    <property type="molecule type" value="Genomic_DNA"/>
</dbReference>
<evidence type="ECO:0000313" key="3">
    <source>
        <dbReference type="Proteomes" id="UP001448207"/>
    </source>
</evidence>
<dbReference type="Proteomes" id="UP001448207">
    <property type="component" value="Unassembled WGS sequence"/>
</dbReference>
<feature type="transmembrane region" description="Helical" evidence="1">
    <location>
        <begin position="46"/>
        <end position="76"/>
    </location>
</feature>
<evidence type="ECO:0000256" key="1">
    <source>
        <dbReference type="SAM" id="Phobius"/>
    </source>
</evidence>
<name>A0ABR3AX01_PHYBL</name>
<sequence>MMTVTVIKIFDRENEESTAIVTANDICYLILCLSPSYLFVQMSGIIYFYFYILFYFILFYFGLSPLCSTLCFIGLWSGCLKRNRYTPRA</sequence>
<comment type="caution">
    <text evidence="2">The sequence shown here is derived from an EMBL/GenBank/DDBJ whole genome shotgun (WGS) entry which is preliminary data.</text>
</comment>
<feature type="non-terminal residue" evidence="2">
    <location>
        <position position="89"/>
    </location>
</feature>
<accession>A0ABR3AX01</accession>
<evidence type="ECO:0000313" key="2">
    <source>
        <dbReference type="EMBL" id="KAL0083753.1"/>
    </source>
</evidence>
<keyword evidence="1" id="KW-1133">Transmembrane helix</keyword>
<keyword evidence="1" id="KW-0812">Transmembrane</keyword>
<organism evidence="2 3">
    <name type="scientific">Phycomyces blakesleeanus</name>
    <dbReference type="NCBI Taxonomy" id="4837"/>
    <lineage>
        <taxon>Eukaryota</taxon>
        <taxon>Fungi</taxon>
        <taxon>Fungi incertae sedis</taxon>
        <taxon>Mucoromycota</taxon>
        <taxon>Mucoromycotina</taxon>
        <taxon>Mucoromycetes</taxon>
        <taxon>Mucorales</taxon>
        <taxon>Phycomycetaceae</taxon>
        <taxon>Phycomyces</taxon>
    </lineage>
</organism>
<protein>
    <submittedName>
        <fullName evidence="2">Uncharacterized protein</fullName>
    </submittedName>
</protein>
<keyword evidence="3" id="KW-1185">Reference proteome</keyword>
<proteinExistence type="predicted"/>
<gene>
    <name evidence="2" type="ORF">J3Q64DRAFT_1748989</name>
</gene>